<name>A0A1H6DRU2_9ACTN</name>
<dbReference type="PANTHER" id="PTHR36222:SF1">
    <property type="entry name" value="SERINE PROTEASE INHIBITOR RV3364C"/>
    <property type="match status" value="1"/>
</dbReference>
<organism evidence="2 3">
    <name type="scientific">Thermomonospora echinospora</name>
    <dbReference type="NCBI Taxonomy" id="1992"/>
    <lineage>
        <taxon>Bacteria</taxon>
        <taxon>Bacillati</taxon>
        <taxon>Actinomycetota</taxon>
        <taxon>Actinomycetes</taxon>
        <taxon>Streptosporangiales</taxon>
        <taxon>Thermomonosporaceae</taxon>
        <taxon>Thermomonospora</taxon>
    </lineage>
</organism>
<proteinExistence type="predicted"/>
<dbReference type="SMART" id="SM00960">
    <property type="entry name" value="Robl_LC7"/>
    <property type="match status" value="1"/>
</dbReference>
<dbReference type="Gene3D" id="3.30.450.30">
    <property type="entry name" value="Dynein light chain 2a, cytoplasmic"/>
    <property type="match status" value="1"/>
</dbReference>
<dbReference type="SUPFAM" id="SSF103196">
    <property type="entry name" value="Roadblock/LC7 domain"/>
    <property type="match status" value="1"/>
</dbReference>
<reference evidence="3" key="1">
    <citation type="submission" date="2016-10" db="EMBL/GenBank/DDBJ databases">
        <authorList>
            <person name="Varghese N."/>
            <person name="Submissions S."/>
        </authorList>
    </citation>
    <scope>NUCLEOTIDE SEQUENCE [LARGE SCALE GENOMIC DNA]</scope>
    <source>
        <strain evidence="3">DSM 43163</strain>
    </source>
</reference>
<feature type="domain" description="Roadblock/LAMTOR2" evidence="1">
    <location>
        <begin position="20"/>
        <end position="129"/>
    </location>
</feature>
<gene>
    <name evidence="2" type="ORF">SAMN04489712_12155</name>
</gene>
<dbReference type="Pfam" id="PF03259">
    <property type="entry name" value="Robl_LC7"/>
    <property type="match status" value="1"/>
</dbReference>
<dbReference type="PANTHER" id="PTHR36222">
    <property type="entry name" value="SERINE PROTEASE INHIBITOR RV3364C"/>
    <property type="match status" value="1"/>
</dbReference>
<dbReference type="InterPro" id="IPR053141">
    <property type="entry name" value="Mycobact_SerProt_Inhib_Rv3364c"/>
</dbReference>
<dbReference type="Proteomes" id="UP000236723">
    <property type="component" value="Unassembled WGS sequence"/>
</dbReference>
<sequence length="162" mass="16895">MTEISSRTGGGIGRAPEDNGWMLEGLELPGVRHAVVCSRDGLPLAWSASTERWQAEHLSAACAGFAQLGDGLAAALTGASGSRAADAPAEAAGGQAVPVESVQEQFMKYPDAVLFVRGAAHNTVLAVWADKSIDPALVARQMQRQVDWIGRGMNAPARTGRS</sequence>
<keyword evidence="3" id="KW-1185">Reference proteome</keyword>
<dbReference type="InterPro" id="IPR004942">
    <property type="entry name" value="Roadblock/LAMTOR2_dom"/>
</dbReference>
<dbReference type="OrthoDB" id="5187023at2"/>
<dbReference type="EMBL" id="FNVO01000021">
    <property type="protein sequence ID" value="SEG87999.1"/>
    <property type="molecule type" value="Genomic_DNA"/>
</dbReference>
<dbReference type="AlphaFoldDB" id="A0A1H6DRU2"/>
<evidence type="ECO:0000259" key="1">
    <source>
        <dbReference type="SMART" id="SM00960"/>
    </source>
</evidence>
<evidence type="ECO:0000313" key="3">
    <source>
        <dbReference type="Proteomes" id="UP000236723"/>
    </source>
</evidence>
<evidence type="ECO:0000313" key="2">
    <source>
        <dbReference type="EMBL" id="SEG87999.1"/>
    </source>
</evidence>
<protein>
    <submittedName>
        <fullName evidence="2">Roadblock/LC7 domain-containing protein</fullName>
    </submittedName>
</protein>
<dbReference type="RefSeq" id="WP_160147169.1">
    <property type="nucleotide sequence ID" value="NZ_FNVO01000021.1"/>
</dbReference>
<accession>A0A1H6DRU2</accession>